<evidence type="ECO:0000313" key="1">
    <source>
        <dbReference type="EMBL" id="JAH10041.1"/>
    </source>
</evidence>
<dbReference type="EMBL" id="GBXM01098536">
    <property type="protein sequence ID" value="JAH10041.1"/>
    <property type="molecule type" value="Transcribed_RNA"/>
</dbReference>
<organism evidence="1">
    <name type="scientific">Anguilla anguilla</name>
    <name type="common">European freshwater eel</name>
    <name type="synonym">Muraena anguilla</name>
    <dbReference type="NCBI Taxonomy" id="7936"/>
    <lineage>
        <taxon>Eukaryota</taxon>
        <taxon>Metazoa</taxon>
        <taxon>Chordata</taxon>
        <taxon>Craniata</taxon>
        <taxon>Vertebrata</taxon>
        <taxon>Euteleostomi</taxon>
        <taxon>Actinopterygii</taxon>
        <taxon>Neopterygii</taxon>
        <taxon>Teleostei</taxon>
        <taxon>Anguilliformes</taxon>
        <taxon>Anguillidae</taxon>
        <taxon>Anguilla</taxon>
    </lineage>
</organism>
<name>A0A0E9PZH5_ANGAN</name>
<protein>
    <submittedName>
        <fullName evidence="1">Uncharacterized protein</fullName>
    </submittedName>
</protein>
<proteinExistence type="predicted"/>
<reference evidence="1" key="2">
    <citation type="journal article" date="2015" name="Fish Shellfish Immunol.">
        <title>Early steps in the European eel (Anguilla anguilla)-Vibrio vulnificus interaction in the gills: Role of the RtxA13 toxin.</title>
        <authorList>
            <person name="Callol A."/>
            <person name="Pajuelo D."/>
            <person name="Ebbesson L."/>
            <person name="Teles M."/>
            <person name="MacKenzie S."/>
            <person name="Amaro C."/>
        </authorList>
    </citation>
    <scope>NUCLEOTIDE SEQUENCE</scope>
</reference>
<reference evidence="1" key="1">
    <citation type="submission" date="2014-11" db="EMBL/GenBank/DDBJ databases">
        <authorList>
            <person name="Amaro Gonzalez C."/>
        </authorList>
    </citation>
    <scope>NUCLEOTIDE SEQUENCE</scope>
</reference>
<accession>A0A0E9PZH5</accession>
<dbReference type="AlphaFoldDB" id="A0A0E9PZH5"/>
<sequence length="75" mass="8468">MEFQQVNKLWSLLGNLSDPCDVLIWLRGKAASCLFGTENVVFLSVLQDPYMGVTWQKKPSFSTSNKTADSVELKR</sequence>